<gene>
    <name evidence="10" type="ORF">FDP25_01895</name>
</gene>
<accession>A0A844CHL7</accession>
<evidence type="ECO:0008006" key="12">
    <source>
        <dbReference type="Google" id="ProtNLM"/>
    </source>
</evidence>
<keyword evidence="2" id="KW-0813">Transport</keyword>
<dbReference type="PANTHER" id="PTHR30574">
    <property type="entry name" value="INNER MEMBRANE PROTEIN YEDE"/>
    <property type="match status" value="1"/>
</dbReference>
<dbReference type="PANTHER" id="PTHR30574:SF1">
    <property type="entry name" value="SULPHUR TRANSPORT DOMAIN-CONTAINING PROTEIN"/>
    <property type="match status" value="1"/>
</dbReference>
<comment type="subcellular location">
    <subcellularLocation>
        <location evidence="1">Cell inner membrane</location>
        <topology evidence="1">Multi-pass membrane protein</topology>
    </subcellularLocation>
</comment>
<dbReference type="AlphaFoldDB" id="A0A844CHL7"/>
<keyword evidence="11" id="KW-1185">Reference proteome</keyword>
<feature type="transmembrane region" description="Helical" evidence="9">
    <location>
        <begin position="121"/>
        <end position="138"/>
    </location>
</feature>
<sequence>MTLNWKLGGLLLGLVFFGAVLLVKPIGVSTQFVILDAIVADAVSPDLITQTDEGYTSTNAYLAKSGGKYAKNAANPLNYSFVFVLAMAVGAFLSAMARGGIGVDERRLPAIWYANYGDTPVKRYAMTFLGGFIVLYGARLAGGCTSGHMMSGMMQTSISGYIFAAGAFAAAIPTAMLLYPKEG</sequence>
<feature type="transmembrane region" description="Helical" evidence="9">
    <location>
        <begin position="79"/>
        <end position="101"/>
    </location>
</feature>
<keyword evidence="3" id="KW-1003">Cell membrane</keyword>
<keyword evidence="4" id="KW-0997">Cell inner membrane</keyword>
<dbReference type="Pfam" id="PF04143">
    <property type="entry name" value="Sulf_transp"/>
    <property type="match status" value="1"/>
</dbReference>
<evidence type="ECO:0000256" key="1">
    <source>
        <dbReference type="ARBA" id="ARBA00004429"/>
    </source>
</evidence>
<dbReference type="OrthoDB" id="9814020at2"/>
<evidence type="ECO:0000256" key="2">
    <source>
        <dbReference type="ARBA" id="ARBA00022448"/>
    </source>
</evidence>
<evidence type="ECO:0000256" key="3">
    <source>
        <dbReference type="ARBA" id="ARBA00022475"/>
    </source>
</evidence>
<feature type="transmembrane region" description="Helical" evidence="9">
    <location>
        <begin position="158"/>
        <end position="179"/>
    </location>
</feature>
<evidence type="ECO:0000313" key="10">
    <source>
        <dbReference type="EMBL" id="MRU14172.1"/>
    </source>
</evidence>
<organism evidence="10 11">
    <name type="scientific">Roseovarius bejariae</name>
    <dbReference type="NCBI Taxonomy" id="2576383"/>
    <lineage>
        <taxon>Bacteria</taxon>
        <taxon>Pseudomonadati</taxon>
        <taxon>Pseudomonadota</taxon>
        <taxon>Alphaproteobacteria</taxon>
        <taxon>Rhodobacterales</taxon>
        <taxon>Roseobacteraceae</taxon>
        <taxon>Roseovarius</taxon>
    </lineage>
</organism>
<evidence type="ECO:0000256" key="9">
    <source>
        <dbReference type="SAM" id="Phobius"/>
    </source>
</evidence>
<dbReference type="GO" id="GO:0005886">
    <property type="term" value="C:plasma membrane"/>
    <property type="evidence" value="ECO:0007669"/>
    <property type="project" value="UniProtKB-SubCell"/>
</dbReference>
<evidence type="ECO:0000256" key="6">
    <source>
        <dbReference type="ARBA" id="ARBA00022989"/>
    </source>
</evidence>
<keyword evidence="6 9" id="KW-1133">Transmembrane helix</keyword>
<evidence type="ECO:0000256" key="8">
    <source>
        <dbReference type="ARBA" id="ARBA00035655"/>
    </source>
</evidence>
<evidence type="ECO:0000313" key="11">
    <source>
        <dbReference type="Proteomes" id="UP000564704"/>
    </source>
</evidence>
<name>A0A844CHL7_9RHOB</name>
<dbReference type="EMBL" id="SZWE01000001">
    <property type="protein sequence ID" value="MRU14172.1"/>
    <property type="molecule type" value="Genomic_DNA"/>
</dbReference>
<dbReference type="Proteomes" id="UP000564704">
    <property type="component" value="Unassembled WGS sequence"/>
</dbReference>
<comment type="similarity">
    <text evidence="8">Belongs to the TsuA/YedE (TC 9.B.102) family.</text>
</comment>
<keyword evidence="5 9" id="KW-0812">Transmembrane</keyword>
<protein>
    <recommendedName>
        <fullName evidence="12">Sulphur transport domain-containing protein</fullName>
    </recommendedName>
</protein>
<dbReference type="InterPro" id="IPR007272">
    <property type="entry name" value="Sulf_transp_TsuA/YedE"/>
</dbReference>
<keyword evidence="7 9" id="KW-0472">Membrane</keyword>
<evidence type="ECO:0000256" key="5">
    <source>
        <dbReference type="ARBA" id="ARBA00022692"/>
    </source>
</evidence>
<comment type="caution">
    <text evidence="10">The sequence shown here is derived from an EMBL/GenBank/DDBJ whole genome shotgun (WGS) entry which is preliminary data.</text>
</comment>
<dbReference type="RefSeq" id="WP_154148479.1">
    <property type="nucleotide sequence ID" value="NZ_SZWE01000001.1"/>
</dbReference>
<proteinExistence type="inferred from homology"/>
<evidence type="ECO:0000256" key="4">
    <source>
        <dbReference type="ARBA" id="ARBA00022519"/>
    </source>
</evidence>
<evidence type="ECO:0000256" key="7">
    <source>
        <dbReference type="ARBA" id="ARBA00023136"/>
    </source>
</evidence>
<reference evidence="10 11" key="1">
    <citation type="submission" date="2019-05" db="EMBL/GenBank/DDBJ databases">
        <title>Roseovarius bejariae sp. nov., a moderately halophylic bacterium isolated from a saline soil in Rambla Salada (Murcia).</title>
        <authorList>
            <person name="Castro D.J."/>
            <person name="Gomez-Altuve A."/>
            <person name="Reina J.C."/>
            <person name="Rodriguez M."/>
            <person name="Sampedro I."/>
            <person name="Llamas I."/>
            <person name="Martinez-Checa F."/>
        </authorList>
    </citation>
    <scope>NUCLEOTIDE SEQUENCE [LARGE SCALE GENOMIC DNA]</scope>
    <source>
        <strain evidence="10 11">A21</strain>
    </source>
</reference>